<dbReference type="Pfam" id="PF25594">
    <property type="entry name" value="GldB_lipo"/>
    <property type="match status" value="1"/>
</dbReference>
<dbReference type="InterPro" id="IPR011990">
    <property type="entry name" value="TPR-like_helical_dom_sf"/>
</dbReference>
<name>A0A0D7W785_9FLAO</name>
<dbReference type="OrthoDB" id="6402335at2"/>
<proteinExistence type="predicted"/>
<dbReference type="AlphaFoldDB" id="A0A0D7W785"/>
<accession>A0A0D7W785</accession>
<dbReference type="EMBL" id="JTDW01000010">
    <property type="protein sequence ID" value="KJD34980.1"/>
    <property type="molecule type" value="Genomic_DNA"/>
</dbReference>
<evidence type="ECO:0000313" key="2">
    <source>
        <dbReference type="Proteomes" id="UP000032578"/>
    </source>
</evidence>
<keyword evidence="2" id="KW-1185">Reference proteome</keyword>
<sequence>MKTKLYIKYLIFILLSSCSKQSEDKFNHCKDFQNEKAELIALGSYPNYYYNLANELNNAGRINLAIEAYINCIKTSNSQTFVEDAMYNVSILYFETNQDSRAYTLMDSLIIRKYTWLNWYKTAKHPFFKQPNYLSRLEKIDSINALINNPINCNFHYQDVSNFITAFKKSQTNWNNAPSYFYNDYFSKASKALYFYQKFKIQSSSHQFAYRIEDKEAYFQSIIPNLTKLNTQEKVIRNHLNEFKKLYPNAIFPDIYYVVGCFNAGGTSSPFGLIIGAEMHTKTEASNLTNFNNWEKKVVRDFSNLPLITLHELVHIQQNNNYNNLLGNAIYEGAADFISTLVCGSHINEHVHDWANKNENEVWHAFKKEMYGENTQNWIGNADRAKGKPADLGYYVGFKICESYYNNQTDKKKAIKEILSITNWNEFYLKSRYMK</sequence>
<gene>
    <name evidence="1" type="ORF">PW52_12855</name>
</gene>
<reference evidence="1 2" key="1">
    <citation type="submission" date="2014-11" db="EMBL/GenBank/DDBJ databases">
        <title>Tamlana sedimentorum sp. nov., isolated from shallow sand sediments of the Sea of Japan.</title>
        <authorList>
            <person name="Romanenko L.A."/>
        </authorList>
    </citation>
    <scope>NUCLEOTIDE SEQUENCE [LARGE SCALE GENOMIC DNA]</scope>
    <source>
        <strain evidence="1 2">JCM 19808</strain>
    </source>
</reference>
<dbReference type="SUPFAM" id="SSF48452">
    <property type="entry name" value="TPR-like"/>
    <property type="match status" value="1"/>
</dbReference>
<dbReference type="Proteomes" id="UP000032578">
    <property type="component" value="Unassembled WGS sequence"/>
</dbReference>
<organism evidence="1 2">
    <name type="scientific">Neotamlana sedimentorum</name>
    <dbReference type="NCBI Taxonomy" id="1435349"/>
    <lineage>
        <taxon>Bacteria</taxon>
        <taxon>Pseudomonadati</taxon>
        <taxon>Bacteroidota</taxon>
        <taxon>Flavobacteriia</taxon>
        <taxon>Flavobacteriales</taxon>
        <taxon>Flavobacteriaceae</taxon>
        <taxon>Neotamlana</taxon>
    </lineage>
</organism>
<dbReference type="PATRIC" id="fig|1435349.4.peg.589"/>
<dbReference type="RefSeq" id="WP_044633359.1">
    <property type="nucleotide sequence ID" value="NZ_JTDW01000010.1"/>
</dbReference>
<comment type="caution">
    <text evidence="1">The sequence shown here is derived from an EMBL/GenBank/DDBJ whole genome shotgun (WGS) entry which is preliminary data.</text>
</comment>
<evidence type="ECO:0000313" key="1">
    <source>
        <dbReference type="EMBL" id="KJD34980.1"/>
    </source>
</evidence>
<dbReference type="InterPro" id="IPR019853">
    <property type="entry name" value="GldB-like"/>
</dbReference>
<protein>
    <submittedName>
        <fullName evidence="1">Uncharacterized protein</fullName>
    </submittedName>
</protein>